<sequence>MEHIMKNTILTILLALFFSFLNAQGTRSVTVTGHCYLEDESDHSGTRVLFNAVSGSADTDSVFTESDGSYTAGITEGIYTVSYSHDGFLPYTIPGELNFFDDIELETLTLAAGNVQEVSGTLSGNQYWTNDYQYWVTGDLSLSQGDTLNIDPGVNVIFMGFYEFTINGVLQAVGTEEDSIRFTSGQPVKNKGDWKWLYFDGNYNDSTSSLMAYTIVEYGGGDGTHEDYSNIRCWDYAELVMQNCRVSHSNR</sequence>
<organism evidence="1">
    <name type="scientific">marine metagenome</name>
    <dbReference type="NCBI Taxonomy" id="408172"/>
    <lineage>
        <taxon>unclassified sequences</taxon>
        <taxon>metagenomes</taxon>
        <taxon>ecological metagenomes</taxon>
    </lineage>
</organism>
<dbReference type="SUPFAM" id="SSF49452">
    <property type="entry name" value="Starch-binding domain-like"/>
    <property type="match status" value="1"/>
</dbReference>
<evidence type="ECO:0008006" key="2">
    <source>
        <dbReference type="Google" id="ProtNLM"/>
    </source>
</evidence>
<name>A0A382TQ58_9ZZZZ</name>
<gene>
    <name evidence="1" type="ORF">METZ01_LOCUS376746</name>
</gene>
<dbReference type="AlphaFoldDB" id="A0A382TQ58"/>
<feature type="non-terminal residue" evidence="1">
    <location>
        <position position="251"/>
    </location>
</feature>
<accession>A0A382TQ58</accession>
<protein>
    <recommendedName>
        <fullName evidence="2">Carboxypeptidase regulatory-like domain-containing protein</fullName>
    </recommendedName>
</protein>
<evidence type="ECO:0000313" key="1">
    <source>
        <dbReference type="EMBL" id="SVD23892.1"/>
    </source>
</evidence>
<proteinExistence type="predicted"/>
<dbReference type="InterPro" id="IPR013784">
    <property type="entry name" value="Carb-bd-like_fold"/>
</dbReference>
<reference evidence="1" key="1">
    <citation type="submission" date="2018-05" db="EMBL/GenBank/DDBJ databases">
        <authorList>
            <person name="Lanie J.A."/>
            <person name="Ng W.-L."/>
            <person name="Kazmierczak K.M."/>
            <person name="Andrzejewski T.M."/>
            <person name="Davidsen T.M."/>
            <person name="Wayne K.J."/>
            <person name="Tettelin H."/>
            <person name="Glass J.I."/>
            <person name="Rusch D."/>
            <person name="Podicherti R."/>
            <person name="Tsui H.-C.T."/>
            <person name="Winkler M.E."/>
        </authorList>
    </citation>
    <scope>NUCLEOTIDE SEQUENCE</scope>
</reference>
<dbReference type="GO" id="GO:0030246">
    <property type="term" value="F:carbohydrate binding"/>
    <property type="evidence" value="ECO:0007669"/>
    <property type="project" value="InterPro"/>
</dbReference>
<dbReference type="EMBL" id="UINC01138138">
    <property type="protein sequence ID" value="SVD23892.1"/>
    <property type="molecule type" value="Genomic_DNA"/>
</dbReference>